<dbReference type="PANTHER" id="PTHR31806">
    <property type="entry name" value="PURINE-CYTOSINE PERMEASE FCY2-RELATED"/>
    <property type="match status" value="1"/>
</dbReference>
<keyword evidence="10" id="KW-1185">Reference proteome</keyword>
<feature type="transmembrane region" description="Helical" evidence="8">
    <location>
        <begin position="146"/>
        <end position="170"/>
    </location>
</feature>
<dbReference type="PANTHER" id="PTHR31806:SF1">
    <property type="entry name" value="PURINE-CYTOSINE PERMEASE FCY2-RELATED"/>
    <property type="match status" value="1"/>
</dbReference>
<feature type="transmembrane region" description="Helical" evidence="8">
    <location>
        <begin position="363"/>
        <end position="384"/>
    </location>
</feature>
<evidence type="ECO:0000256" key="2">
    <source>
        <dbReference type="ARBA" id="ARBA00008974"/>
    </source>
</evidence>
<feature type="transmembrane region" description="Helical" evidence="8">
    <location>
        <begin position="437"/>
        <end position="456"/>
    </location>
</feature>
<feature type="transmembrane region" description="Helical" evidence="8">
    <location>
        <begin position="335"/>
        <end position="357"/>
    </location>
</feature>
<dbReference type="RefSeq" id="WP_115278829.1">
    <property type="nucleotide sequence ID" value="NZ_AP022600.1"/>
</dbReference>
<evidence type="ECO:0000256" key="4">
    <source>
        <dbReference type="ARBA" id="ARBA00022692"/>
    </source>
</evidence>
<evidence type="ECO:0000256" key="6">
    <source>
        <dbReference type="ARBA" id="ARBA00023136"/>
    </source>
</evidence>
<dbReference type="EMBL" id="UGQT01000001">
    <property type="protein sequence ID" value="STZ59252.1"/>
    <property type="molecule type" value="Genomic_DNA"/>
</dbReference>
<dbReference type="AlphaFoldDB" id="A0A378TEL7"/>
<evidence type="ECO:0000313" key="10">
    <source>
        <dbReference type="Proteomes" id="UP000254978"/>
    </source>
</evidence>
<organism evidence="9 10">
    <name type="scientific">Mycolicibacterium tokaiense</name>
    <dbReference type="NCBI Taxonomy" id="39695"/>
    <lineage>
        <taxon>Bacteria</taxon>
        <taxon>Bacillati</taxon>
        <taxon>Actinomycetota</taxon>
        <taxon>Actinomycetes</taxon>
        <taxon>Mycobacteriales</taxon>
        <taxon>Mycobacteriaceae</taxon>
        <taxon>Mycolicibacterium</taxon>
    </lineage>
</organism>
<evidence type="ECO:0000256" key="7">
    <source>
        <dbReference type="PIRNR" id="PIRNR002744"/>
    </source>
</evidence>
<dbReference type="Gene3D" id="1.10.4160.10">
    <property type="entry name" value="Hydantoin permease"/>
    <property type="match status" value="1"/>
</dbReference>
<dbReference type="Proteomes" id="UP000254978">
    <property type="component" value="Unassembled WGS sequence"/>
</dbReference>
<feature type="transmembrane region" description="Helical" evidence="8">
    <location>
        <begin position="214"/>
        <end position="233"/>
    </location>
</feature>
<dbReference type="InterPro" id="IPR001248">
    <property type="entry name" value="Pur-cyt_permease"/>
</dbReference>
<feature type="transmembrane region" description="Helical" evidence="8">
    <location>
        <begin position="405"/>
        <end position="425"/>
    </location>
</feature>
<dbReference type="OrthoDB" id="9809167at2"/>
<name>A0A378TEL7_9MYCO</name>
<evidence type="ECO:0000256" key="5">
    <source>
        <dbReference type="ARBA" id="ARBA00022989"/>
    </source>
</evidence>
<protein>
    <submittedName>
        <fullName evidence="9">Cytosine/purines uracil thiamine allantoin permease</fullName>
    </submittedName>
</protein>
<feature type="transmembrane region" description="Helical" evidence="8">
    <location>
        <begin position="74"/>
        <end position="98"/>
    </location>
</feature>
<feature type="transmembrane region" description="Helical" evidence="8">
    <location>
        <begin position="119"/>
        <end position="140"/>
    </location>
</feature>
<comment type="similarity">
    <text evidence="2 7">Belongs to the purine-cytosine permease (2.A.39) family.</text>
</comment>
<keyword evidence="6 7" id="KW-0472">Membrane</keyword>
<evidence type="ECO:0000313" key="9">
    <source>
        <dbReference type="EMBL" id="STZ59252.1"/>
    </source>
</evidence>
<dbReference type="InterPro" id="IPR026030">
    <property type="entry name" value="Pur-cyt_permease_Fcy2/21/22"/>
</dbReference>
<feature type="transmembrane region" description="Helical" evidence="8">
    <location>
        <begin position="182"/>
        <end position="202"/>
    </location>
</feature>
<accession>A0A378TEL7</accession>
<gene>
    <name evidence="9" type="ORF">NCTC10821_02778</name>
</gene>
<evidence type="ECO:0000256" key="3">
    <source>
        <dbReference type="ARBA" id="ARBA00022448"/>
    </source>
</evidence>
<dbReference type="GO" id="GO:0005886">
    <property type="term" value="C:plasma membrane"/>
    <property type="evidence" value="ECO:0007669"/>
    <property type="project" value="TreeGrafter"/>
</dbReference>
<sequence>MTTIDQDPADEQIGRSYQIGLQIEKRGVEYIPDAERHGKPWQLGGMWSGLVLNVLTVVYGSLLVTMGLNWWQALLAIVLGNLTWLIAGLVSVAGPAAGTTTFGVSQLLFGRHGVRPVAFFNWIMMLGFEVLDLVVMVLATNALLELAGIAVSPAGQVAIVAALSVIQAVLPLLGHAAITRVLRLLAVPFAVIFVLMAVLVAGDVELADSAPGSWALFLGGIALTASGSGLGWASTAADYSRYLPAATPRWRIVTAVTLGAGVPQMLLMALGVAIAIAMPDATDPVSGLSTVFPAWLVVIYLLLVIVQMVSLNGVDLYSSGVTLQALGVRLARWQAVLVDGVLCAVVGAAVVLSGSFYQFVSNFLLFMIVWFAPWAAVFLTDMALRRGRYPRACDAVLQSFSFPGVAAQALGMVAATLCISTTLFVGPVAAALGGADLSIFAGLLVGALTYVILTTLSTKGESA</sequence>
<keyword evidence="5 8" id="KW-1133">Transmembrane helix</keyword>
<dbReference type="PIRSF" id="PIRSF002744">
    <property type="entry name" value="Pur-cyt_permease"/>
    <property type="match status" value="1"/>
</dbReference>
<keyword evidence="3 7" id="KW-0813">Transport</keyword>
<feature type="transmembrane region" description="Helical" evidence="8">
    <location>
        <begin position="253"/>
        <end position="278"/>
    </location>
</feature>
<dbReference type="GO" id="GO:0022857">
    <property type="term" value="F:transmembrane transporter activity"/>
    <property type="evidence" value="ECO:0007669"/>
    <property type="project" value="InterPro"/>
</dbReference>
<feature type="transmembrane region" description="Helical" evidence="8">
    <location>
        <begin position="46"/>
        <end position="68"/>
    </location>
</feature>
<keyword evidence="4 8" id="KW-0812">Transmembrane</keyword>
<dbReference type="Pfam" id="PF02133">
    <property type="entry name" value="Transp_cyt_pur"/>
    <property type="match status" value="1"/>
</dbReference>
<evidence type="ECO:0000256" key="1">
    <source>
        <dbReference type="ARBA" id="ARBA00004141"/>
    </source>
</evidence>
<comment type="subcellular location">
    <subcellularLocation>
        <location evidence="1">Membrane</location>
        <topology evidence="1">Multi-pass membrane protein</topology>
    </subcellularLocation>
</comment>
<evidence type="ECO:0000256" key="8">
    <source>
        <dbReference type="SAM" id="Phobius"/>
    </source>
</evidence>
<reference evidence="9 10" key="1">
    <citation type="submission" date="2018-06" db="EMBL/GenBank/DDBJ databases">
        <authorList>
            <consortium name="Pathogen Informatics"/>
            <person name="Doyle S."/>
        </authorList>
    </citation>
    <scope>NUCLEOTIDE SEQUENCE [LARGE SCALE GENOMIC DNA]</scope>
    <source>
        <strain evidence="9 10">NCTC10821</strain>
    </source>
</reference>
<feature type="transmembrane region" description="Helical" evidence="8">
    <location>
        <begin position="290"/>
        <end position="314"/>
    </location>
</feature>
<proteinExistence type="inferred from homology"/>